<comment type="catalytic activity">
    <reaction evidence="7">
        <text>L-tyrosyl-[protein] + ATP = O-(5'-adenylyl)-L-tyrosyl-[protein] + diphosphate</text>
        <dbReference type="Rhea" id="RHEA:54288"/>
        <dbReference type="Rhea" id="RHEA-COMP:10136"/>
        <dbReference type="Rhea" id="RHEA-COMP:13846"/>
        <dbReference type="ChEBI" id="CHEBI:30616"/>
        <dbReference type="ChEBI" id="CHEBI:33019"/>
        <dbReference type="ChEBI" id="CHEBI:46858"/>
        <dbReference type="ChEBI" id="CHEBI:83624"/>
        <dbReference type="EC" id="2.7.7.108"/>
    </reaction>
</comment>
<evidence type="ECO:0000259" key="9">
    <source>
        <dbReference type="PROSITE" id="PS51459"/>
    </source>
</evidence>
<name>A0A3S0XF13_9BURK</name>
<dbReference type="Proteomes" id="UP000281118">
    <property type="component" value="Unassembled WGS sequence"/>
</dbReference>
<evidence type="ECO:0000256" key="4">
    <source>
        <dbReference type="ARBA" id="ARBA00022840"/>
    </source>
</evidence>
<dbReference type="Pfam" id="PF02661">
    <property type="entry name" value="Fic"/>
    <property type="match status" value="1"/>
</dbReference>
<dbReference type="InterPro" id="IPR036597">
    <property type="entry name" value="Fido-like_dom_sf"/>
</dbReference>
<dbReference type="PANTHER" id="PTHR39560">
    <property type="entry name" value="PROTEIN ADENYLYLTRANSFERASE FIC-RELATED"/>
    <property type="match status" value="1"/>
</dbReference>
<keyword evidence="3" id="KW-0547">Nucleotide-binding</keyword>
<evidence type="ECO:0000256" key="1">
    <source>
        <dbReference type="ARBA" id="ARBA00022679"/>
    </source>
</evidence>
<evidence type="ECO:0000256" key="6">
    <source>
        <dbReference type="ARBA" id="ARBA00047939"/>
    </source>
</evidence>
<sequence length="296" mass="33161">MIVREFGDPYSYPGTRVLRNKQDIRDDAKLTEFEYEATALRAAELREKPISGKHDLAQLQATHKHLFQDVYEWAGELRTVNIAKGGSQFAQPAFIESQARSLTKELEKEGNLRGLEKPEFVDRLAYYYSEYNALHPFREGNGRATREFIGQIARDAGYELDQTRIDNAKGQWNEAARRSFHGDLEGVKQIFSDAIRPARAVAFEHLPQAEAVAKHPELKGTYAGLEAVRDAYAQRFPGDGSLQSKYLTQAQGAVAKALDAGKTPEPKAERASPVQQPPEHKNPAEAGKQRPSTPER</sequence>
<evidence type="ECO:0000313" key="11">
    <source>
        <dbReference type="Proteomes" id="UP000281118"/>
    </source>
</evidence>
<keyword evidence="4" id="KW-0067">ATP-binding</keyword>
<dbReference type="OrthoDB" id="9813719at2"/>
<gene>
    <name evidence="10" type="ORF">EJP67_32985</name>
</gene>
<dbReference type="NCBIfam" id="NF007672">
    <property type="entry name" value="PRK10347.1"/>
    <property type="match status" value="1"/>
</dbReference>
<dbReference type="GO" id="GO:0070733">
    <property type="term" value="F:AMPylase activity"/>
    <property type="evidence" value="ECO:0007669"/>
    <property type="project" value="UniProtKB-EC"/>
</dbReference>
<comment type="catalytic activity">
    <reaction evidence="6">
        <text>L-threonyl-[protein] + ATP = 3-O-(5'-adenylyl)-L-threonyl-[protein] + diphosphate</text>
        <dbReference type="Rhea" id="RHEA:54292"/>
        <dbReference type="Rhea" id="RHEA-COMP:11060"/>
        <dbReference type="Rhea" id="RHEA-COMP:13847"/>
        <dbReference type="ChEBI" id="CHEBI:30013"/>
        <dbReference type="ChEBI" id="CHEBI:30616"/>
        <dbReference type="ChEBI" id="CHEBI:33019"/>
        <dbReference type="ChEBI" id="CHEBI:138113"/>
        <dbReference type="EC" id="2.7.7.108"/>
    </reaction>
</comment>
<dbReference type="EMBL" id="RXFT01000026">
    <property type="protein sequence ID" value="RUR71873.1"/>
    <property type="molecule type" value="Genomic_DNA"/>
</dbReference>
<feature type="region of interest" description="Disordered" evidence="8">
    <location>
        <begin position="253"/>
        <end position="296"/>
    </location>
</feature>
<evidence type="ECO:0000313" key="10">
    <source>
        <dbReference type="EMBL" id="RUR71873.1"/>
    </source>
</evidence>
<dbReference type="InterPro" id="IPR003812">
    <property type="entry name" value="Fido"/>
</dbReference>
<dbReference type="EC" id="2.7.7.108" evidence="5"/>
<comment type="caution">
    <text evidence="10">The sequence shown here is derived from an EMBL/GenBank/DDBJ whole genome shotgun (WGS) entry which is preliminary data.</text>
</comment>
<dbReference type="Gene3D" id="1.10.3290.10">
    <property type="entry name" value="Fido-like domain"/>
    <property type="match status" value="1"/>
</dbReference>
<evidence type="ECO:0000256" key="8">
    <source>
        <dbReference type="SAM" id="MobiDB-lite"/>
    </source>
</evidence>
<reference evidence="10 11" key="1">
    <citation type="submission" date="2018-12" db="EMBL/GenBank/DDBJ databases">
        <title>The genome sequences of Variovorax guangxiensis DSM 27352.</title>
        <authorList>
            <person name="Gao J."/>
            <person name="Sun J."/>
        </authorList>
    </citation>
    <scope>NUCLEOTIDE SEQUENCE [LARGE SCALE GENOMIC DNA]</scope>
    <source>
        <strain evidence="10 11">DSM 27352</strain>
    </source>
</reference>
<dbReference type="PANTHER" id="PTHR39560:SF1">
    <property type="entry name" value="PROTEIN ADENYLYLTRANSFERASE FIC-RELATED"/>
    <property type="match status" value="1"/>
</dbReference>
<keyword evidence="1 10" id="KW-0808">Transferase</keyword>
<accession>A0A3S0XF13</accession>
<proteinExistence type="predicted"/>
<dbReference type="PROSITE" id="PS51459">
    <property type="entry name" value="FIDO"/>
    <property type="match status" value="1"/>
</dbReference>
<dbReference type="GO" id="GO:0051302">
    <property type="term" value="P:regulation of cell division"/>
    <property type="evidence" value="ECO:0007669"/>
    <property type="project" value="TreeGrafter"/>
</dbReference>
<evidence type="ECO:0000256" key="3">
    <source>
        <dbReference type="ARBA" id="ARBA00022741"/>
    </source>
</evidence>
<dbReference type="AlphaFoldDB" id="A0A3S0XF13"/>
<evidence type="ECO:0000256" key="7">
    <source>
        <dbReference type="ARBA" id="ARBA00048696"/>
    </source>
</evidence>
<evidence type="ECO:0000256" key="2">
    <source>
        <dbReference type="ARBA" id="ARBA00022695"/>
    </source>
</evidence>
<dbReference type="SUPFAM" id="SSF140931">
    <property type="entry name" value="Fic-like"/>
    <property type="match status" value="1"/>
</dbReference>
<protein>
    <recommendedName>
        <fullName evidence="5">protein adenylyltransferase</fullName>
        <ecNumber evidence="5">2.7.7.108</ecNumber>
    </recommendedName>
</protein>
<feature type="domain" description="Fido" evidence="9">
    <location>
        <begin position="54"/>
        <end position="193"/>
    </location>
</feature>
<dbReference type="GO" id="GO:0005524">
    <property type="term" value="F:ATP binding"/>
    <property type="evidence" value="ECO:0007669"/>
    <property type="project" value="UniProtKB-KW"/>
</dbReference>
<evidence type="ECO:0000256" key="5">
    <source>
        <dbReference type="ARBA" id="ARBA00034531"/>
    </source>
</evidence>
<keyword evidence="2" id="KW-0548">Nucleotidyltransferase</keyword>
<organism evidence="10 11">
    <name type="scientific">Variovorax guangxiensis</name>
    <dbReference type="NCBI Taxonomy" id="1775474"/>
    <lineage>
        <taxon>Bacteria</taxon>
        <taxon>Pseudomonadati</taxon>
        <taxon>Pseudomonadota</taxon>
        <taxon>Betaproteobacteria</taxon>
        <taxon>Burkholderiales</taxon>
        <taxon>Comamonadaceae</taxon>
        <taxon>Variovorax</taxon>
    </lineage>
</organism>